<organism evidence="1 2">
    <name type="scientific">Tegillarca granosa</name>
    <name type="common">Malaysian cockle</name>
    <name type="synonym">Anadara granosa</name>
    <dbReference type="NCBI Taxonomy" id="220873"/>
    <lineage>
        <taxon>Eukaryota</taxon>
        <taxon>Metazoa</taxon>
        <taxon>Spiralia</taxon>
        <taxon>Lophotrochozoa</taxon>
        <taxon>Mollusca</taxon>
        <taxon>Bivalvia</taxon>
        <taxon>Autobranchia</taxon>
        <taxon>Pteriomorphia</taxon>
        <taxon>Arcoida</taxon>
        <taxon>Arcoidea</taxon>
        <taxon>Arcidae</taxon>
        <taxon>Tegillarca</taxon>
    </lineage>
</organism>
<evidence type="ECO:0000313" key="1">
    <source>
        <dbReference type="EMBL" id="KAJ8310819.1"/>
    </source>
</evidence>
<keyword evidence="2" id="KW-1185">Reference proteome</keyword>
<accession>A0ABQ9F089</accession>
<sequence length="62" mass="6955">MKPNITITDHLLEKAKHLILPPPPIPLRTISTVQGQLSKIESTRTVKVSGHKHNYHNSQPRG</sequence>
<dbReference type="Proteomes" id="UP001217089">
    <property type="component" value="Unassembled WGS sequence"/>
</dbReference>
<gene>
    <name evidence="1" type="ORF">KUTeg_012684</name>
</gene>
<name>A0ABQ9F089_TEGGR</name>
<evidence type="ECO:0000313" key="2">
    <source>
        <dbReference type="Proteomes" id="UP001217089"/>
    </source>
</evidence>
<proteinExistence type="predicted"/>
<dbReference type="EMBL" id="JARBDR010000640">
    <property type="protein sequence ID" value="KAJ8310819.1"/>
    <property type="molecule type" value="Genomic_DNA"/>
</dbReference>
<protein>
    <submittedName>
        <fullName evidence="1">Uncharacterized protein</fullName>
    </submittedName>
</protein>
<reference evidence="1 2" key="1">
    <citation type="submission" date="2022-12" db="EMBL/GenBank/DDBJ databases">
        <title>Chromosome-level genome of Tegillarca granosa.</title>
        <authorList>
            <person name="Kim J."/>
        </authorList>
    </citation>
    <scope>NUCLEOTIDE SEQUENCE [LARGE SCALE GENOMIC DNA]</scope>
    <source>
        <strain evidence="1">Teg-2019</strain>
        <tissue evidence="1">Adductor muscle</tissue>
    </source>
</reference>
<comment type="caution">
    <text evidence="1">The sequence shown here is derived from an EMBL/GenBank/DDBJ whole genome shotgun (WGS) entry which is preliminary data.</text>
</comment>